<name>A0A5J5CYZ1_9PERO</name>
<proteinExistence type="predicted"/>
<organism evidence="2 3">
    <name type="scientific">Etheostoma spectabile</name>
    <name type="common">orangethroat darter</name>
    <dbReference type="NCBI Taxonomy" id="54343"/>
    <lineage>
        <taxon>Eukaryota</taxon>
        <taxon>Metazoa</taxon>
        <taxon>Chordata</taxon>
        <taxon>Craniata</taxon>
        <taxon>Vertebrata</taxon>
        <taxon>Euteleostomi</taxon>
        <taxon>Actinopterygii</taxon>
        <taxon>Neopterygii</taxon>
        <taxon>Teleostei</taxon>
        <taxon>Neoteleostei</taxon>
        <taxon>Acanthomorphata</taxon>
        <taxon>Eupercaria</taxon>
        <taxon>Perciformes</taxon>
        <taxon>Percoidei</taxon>
        <taxon>Percidae</taxon>
        <taxon>Etheostomatinae</taxon>
        <taxon>Etheostoma</taxon>
    </lineage>
</organism>
<dbReference type="EMBL" id="VOFY01000014">
    <property type="protein sequence ID" value="KAA8586103.1"/>
    <property type="molecule type" value="Genomic_DNA"/>
</dbReference>
<comment type="caution">
    <text evidence="2">The sequence shown here is derived from an EMBL/GenBank/DDBJ whole genome shotgun (WGS) entry which is preliminary data.</text>
</comment>
<feature type="compositionally biased region" description="Basic and acidic residues" evidence="1">
    <location>
        <begin position="164"/>
        <end position="185"/>
    </location>
</feature>
<feature type="region of interest" description="Disordered" evidence="1">
    <location>
        <begin position="53"/>
        <end position="90"/>
    </location>
</feature>
<feature type="compositionally biased region" description="Polar residues" evidence="1">
    <location>
        <begin position="380"/>
        <end position="393"/>
    </location>
</feature>
<feature type="compositionally biased region" description="Polar residues" evidence="1">
    <location>
        <begin position="59"/>
        <end position="79"/>
    </location>
</feature>
<dbReference type="AlphaFoldDB" id="A0A5J5CYZ1"/>
<sequence length="539" mass="59533">MMLRDAGAMSLTSKQIVSAFAPFPRCTWTHPHVPNDNFDRVCKNIWRRAREATEELARGQSSPQNKDSTAPDSKPNRSMKNGWMNGLMRRPVSNPGLDIAVWIRSRAEEQQKETDDLGLSTYEKDKQQCHAAFTLPCPYLSGRRHPNVAKPARVLIPVMEKEMKRNEEEATRKRNLEKDVSDKQKIWVPQPGSRRDKPQPQETYPVCSATEDHAPPLQVEEDPPHPSKLPRDTCESEDETNISSSSGCVSSDDDDCVTLPGVRRCATDSSDGDSESENKQELPSYSTEKDFPPLSTIKDGTLPCSTEPPALWKVPSQWELPLLFHPDNTLTATVAETQHVAYDLLADFPALQPPKKPLALGVLLNGNPKTKGASWKRGLTHSQTQRQESGASNQRRKENVPHEVSSICAGDQKSVLCWSGQRNSPAISCEELKANNQPPPIVAGTDGVDDISARSWASAARAGMKQAAAPQEKARPCTFQHTVPINRTKAGCSAAQNFPNKVTPSHKAAPPMCHGPRPRNPNQFVRPGYPPTHQAKLCV</sequence>
<feature type="region of interest" description="Disordered" evidence="1">
    <location>
        <begin position="265"/>
        <end position="294"/>
    </location>
</feature>
<feature type="region of interest" description="Disordered" evidence="1">
    <location>
        <begin position="365"/>
        <end position="405"/>
    </location>
</feature>
<evidence type="ECO:0000256" key="1">
    <source>
        <dbReference type="SAM" id="MobiDB-lite"/>
    </source>
</evidence>
<protein>
    <submittedName>
        <fullName evidence="2">Uncharacterized protein</fullName>
    </submittedName>
</protein>
<feature type="compositionally biased region" description="Basic and acidic residues" evidence="1">
    <location>
        <begin position="222"/>
        <end position="234"/>
    </location>
</feature>
<evidence type="ECO:0000313" key="3">
    <source>
        <dbReference type="Proteomes" id="UP000327493"/>
    </source>
</evidence>
<feature type="region of interest" description="Disordered" evidence="1">
    <location>
        <begin position="518"/>
        <end position="539"/>
    </location>
</feature>
<feature type="region of interest" description="Disordered" evidence="1">
    <location>
        <begin position="164"/>
        <end position="253"/>
    </location>
</feature>
<evidence type="ECO:0000313" key="2">
    <source>
        <dbReference type="EMBL" id="KAA8586103.1"/>
    </source>
</evidence>
<accession>A0A5J5CYZ1</accession>
<dbReference type="Proteomes" id="UP000327493">
    <property type="component" value="Chromosome 14"/>
</dbReference>
<reference evidence="2 3" key="1">
    <citation type="submission" date="2019-08" db="EMBL/GenBank/DDBJ databases">
        <title>A chromosome-level genome assembly, high-density linkage maps, and genome scans reveal the genomic architecture of hybrid incompatibilities underlying speciation via character displacement in darters (Percidae: Etheostominae).</title>
        <authorList>
            <person name="Moran R.L."/>
            <person name="Catchen J.M."/>
            <person name="Fuller R.C."/>
        </authorList>
    </citation>
    <scope>NUCLEOTIDE SEQUENCE [LARGE SCALE GENOMIC DNA]</scope>
    <source>
        <strain evidence="2">EspeVRDwgs_2016</strain>
        <tissue evidence="2">Muscle</tissue>
    </source>
</reference>
<keyword evidence="3" id="KW-1185">Reference proteome</keyword>
<gene>
    <name evidence="2" type="ORF">FQN60_007672</name>
</gene>